<dbReference type="AlphaFoldDB" id="A0AAD7LYH5"/>
<organism evidence="4 5">
    <name type="scientific">Quillaja saponaria</name>
    <name type="common">Soap bark tree</name>
    <dbReference type="NCBI Taxonomy" id="32244"/>
    <lineage>
        <taxon>Eukaryota</taxon>
        <taxon>Viridiplantae</taxon>
        <taxon>Streptophyta</taxon>
        <taxon>Embryophyta</taxon>
        <taxon>Tracheophyta</taxon>
        <taxon>Spermatophyta</taxon>
        <taxon>Magnoliopsida</taxon>
        <taxon>eudicotyledons</taxon>
        <taxon>Gunneridae</taxon>
        <taxon>Pentapetalae</taxon>
        <taxon>rosids</taxon>
        <taxon>fabids</taxon>
        <taxon>Fabales</taxon>
        <taxon>Quillajaceae</taxon>
        <taxon>Quillaja</taxon>
    </lineage>
</organism>
<sequence length="484" mass="56665">MAAKEQNMCHNYMLLKPQEASWFDLVRLLASSRMEKRKFIESPEERDDDLQELRKFQRRWLIFISLLVQKLLIAVHNPLGQIGYMLEMWLNFLSINDGLLGIFFNLLKGKLVWPDRLTETFRSVTGISDTRVELDKSITHDDTRYRVSLSMMAAKLSYENEAFVGTTVRNHWNMDLLGFFNFWNDYQDLPSTQAIMVQDTRTQPNLIIVAFRGTEPFDGDAWRTDIDISWFEIENVGKIHGGFMKALGLQKNKGWPKEIDRGNGDQNRQYAYYEIRQKLRDVLEKNENAKFILTGHSLGGALAVLFTALLAYHEEELLLERLEGVYTFGQPRVGDIKFGDFMNDKLKKYTVRYIRHVYSNDIVPRIPSDDKSLLFKHFGLCHHFNSLYHGKVVWEEPNKNYFSLLWIIPKYLNAVWELIRSFIIPYILGKNYKEGWLMKFFRLVGLVIPGIPAHLPQDYVNATRLGSFHRAVRLLNQDTESKED</sequence>
<keyword evidence="1" id="KW-0378">Hydrolase</keyword>
<protein>
    <submittedName>
        <fullName evidence="4">Lipase</fullName>
    </submittedName>
</protein>
<gene>
    <name evidence="4" type="ORF">O6P43_016057</name>
</gene>
<dbReference type="InterPro" id="IPR002921">
    <property type="entry name" value="Fungal_lipase-type"/>
</dbReference>
<dbReference type="PANTHER" id="PTHR46086:SF4">
    <property type="entry name" value="ALPHA_BETA-HYDROLASES SUPERFAMILY PROTEIN"/>
    <property type="match status" value="1"/>
</dbReference>
<dbReference type="GO" id="GO:0006629">
    <property type="term" value="P:lipid metabolic process"/>
    <property type="evidence" value="ECO:0007669"/>
    <property type="project" value="InterPro"/>
</dbReference>
<evidence type="ECO:0000256" key="2">
    <source>
        <dbReference type="SAM" id="Phobius"/>
    </source>
</evidence>
<dbReference type="CDD" id="cd00519">
    <property type="entry name" value="Lipase_3"/>
    <property type="match status" value="1"/>
</dbReference>
<dbReference type="Gene3D" id="3.40.50.1820">
    <property type="entry name" value="alpha/beta hydrolase"/>
    <property type="match status" value="1"/>
</dbReference>
<dbReference type="Proteomes" id="UP001163823">
    <property type="component" value="Chromosome 6"/>
</dbReference>
<feature type="domain" description="Fungal lipase-type" evidence="3">
    <location>
        <begin position="208"/>
        <end position="369"/>
    </location>
</feature>
<keyword evidence="2" id="KW-1133">Transmembrane helix</keyword>
<dbReference type="InterPro" id="IPR029058">
    <property type="entry name" value="AB_hydrolase_fold"/>
</dbReference>
<evidence type="ECO:0000256" key="1">
    <source>
        <dbReference type="ARBA" id="ARBA00022801"/>
    </source>
</evidence>
<proteinExistence type="predicted"/>
<comment type="caution">
    <text evidence="4">The sequence shown here is derived from an EMBL/GenBank/DDBJ whole genome shotgun (WGS) entry which is preliminary data.</text>
</comment>
<evidence type="ECO:0000313" key="4">
    <source>
        <dbReference type="EMBL" id="KAJ7966609.1"/>
    </source>
</evidence>
<dbReference type="InterPro" id="IPR044819">
    <property type="entry name" value="OBL-like"/>
</dbReference>
<name>A0AAD7LYH5_QUISA</name>
<feature type="transmembrane region" description="Helical" evidence="2">
    <location>
        <begin position="60"/>
        <end position="76"/>
    </location>
</feature>
<dbReference type="PANTHER" id="PTHR46086">
    <property type="entry name" value="ALPHA/BETA-HYDROLASES SUPERFAMILY PROTEIN"/>
    <property type="match status" value="1"/>
</dbReference>
<keyword evidence="2" id="KW-0472">Membrane</keyword>
<evidence type="ECO:0000259" key="3">
    <source>
        <dbReference type="Pfam" id="PF01764"/>
    </source>
</evidence>
<evidence type="ECO:0000313" key="5">
    <source>
        <dbReference type="Proteomes" id="UP001163823"/>
    </source>
</evidence>
<dbReference type="EMBL" id="JARAOO010000006">
    <property type="protein sequence ID" value="KAJ7966609.1"/>
    <property type="molecule type" value="Genomic_DNA"/>
</dbReference>
<keyword evidence="2" id="KW-0812">Transmembrane</keyword>
<dbReference type="KEGG" id="qsa:O6P43_016057"/>
<dbReference type="Pfam" id="PF01764">
    <property type="entry name" value="Lipase_3"/>
    <property type="match status" value="1"/>
</dbReference>
<dbReference type="GO" id="GO:0004806">
    <property type="term" value="F:triacylglycerol lipase activity"/>
    <property type="evidence" value="ECO:0007669"/>
    <property type="project" value="InterPro"/>
</dbReference>
<keyword evidence="5" id="KW-1185">Reference proteome</keyword>
<dbReference type="SUPFAM" id="SSF53474">
    <property type="entry name" value="alpha/beta-Hydrolases"/>
    <property type="match status" value="1"/>
</dbReference>
<accession>A0AAD7LYH5</accession>
<reference evidence="4" key="1">
    <citation type="journal article" date="2023" name="Science">
        <title>Elucidation of the pathway for biosynthesis of saponin adjuvants from the soapbark tree.</title>
        <authorList>
            <person name="Reed J."/>
            <person name="Orme A."/>
            <person name="El-Demerdash A."/>
            <person name="Owen C."/>
            <person name="Martin L.B.B."/>
            <person name="Misra R.C."/>
            <person name="Kikuchi S."/>
            <person name="Rejzek M."/>
            <person name="Martin A.C."/>
            <person name="Harkess A."/>
            <person name="Leebens-Mack J."/>
            <person name="Louveau T."/>
            <person name="Stephenson M.J."/>
            <person name="Osbourn A."/>
        </authorList>
    </citation>
    <scope>NUCLEOTIDE SEQUENCE</scope>
    <source>
        <strain evidence="4">S10</strain>
    </source>
</reference>